<feature type="compositionally biased region" description="Polar residues" evidence="5">
    <location>
        <begin position="381"/>
        <end position="390"/>
    </location>
</feature>
<dbReference type="Gene3D" id="2.130.10.10">
    <property type="entry name" value="YVTN repeat-like/Quinoprotein amine dehydrogenase"/>
    <property type="match status" value="2"/>
</dbReference>
<dbReference type="InterPro" id="IPR019775">
    <property type="entry name" value="WD40_repeat_CS"/>
</dbReference>
<dbReference type="InterPro" id="IPR039085">
    <property type="entry name" value="DCA10"/>
</dbReference>
<feature type="region of interest" description="Disordered" evidence="5">
    <location>
        <begin position="433"/>
        <end position="462"/>
    </location>
</feature>
<feature type="repeat" description="WD" evidence="4">
    <location>
        <begin position="139"/>
        <end position="180"/>
    </location>
</feature>
<dbReference type="GO" id="GO:0080008">
    <property type="term" value="C:Cul4-RING E3 ubiquitin ligase complex"/>
    <property type="evidence" value="ECO:0007669"/>
    <property type="project" value="TreeGrafter"/>
</dbReference>
<organism evidence="6 7">
    <name type="scientific">Pinctada imbricata</name>
    <name type="common">Atlantic pearl-oyster</name>
    <name type="synonym">Pinctada martensii</name>
    <dbReference type="NCBI Taxonomy" id="66713"/>
    <lineage>
        <taxon>Eukaryota</taxon>
        <taxon>Metazoa</taxon>
        <taxon>Spiralia</taxon>
        <taxon>Lophotrochozoa</taxon>
        <taxon>Mollusca</taxon>
        <taxon>Bivalvia</taxon>
        <taxon>Autobranchia</taxon>
        <taxon>Pteriomorphia</taxon>
        <taxon>Pterioida</taxon>
        <taxon>Pterioidea</taxon>
        <taxon>Pteriidae</taxon>
        <taxon>Pinctada</taxon>
    </lineage>
</organism>
<comment type="similarity">
    <text evidence="1">Belongs to the WD repeat DCAF10 family.</text>
</comment>
<evidence type="ECO:0000256" key="1">
    <source>
        <dbReference type="ARBA" id="ARBA00005903"/>
    </source>
</evidence>
<dbReference type="PROSITE" id="PS50082">
    <property type="entry name" value="WD_REPEATS_2"/>
    <property type="match status" value="2"/>
</dbReference>
<dbReference type="SUPFAM" id="SSF50978">
    <property type="entry name" value="WD40 repeat-like"/>
    <property type="match status" value="1"/>
</dbReference>
<dbReference type="Proteomes" id="UP001186944">
    <property type="component" value="Unassembled WGS sequence"/>
</dbReference>
<dbReference type="PROSITE" id="PS00678">
    <property type="entry name" value="WD_REPEATS_1"/>
    <property type="match status" value="1"/>
</dbReference>
<proteinExistence type="inferred from homology"/>
<evidence type="ECO:0000256" key="3">
    <source>
        <dbReference type="ARBA" id="ARBA00022737"/>
    </source>
</evidence>
<evidence type="ECO:0000256" key="5">
    <source>
        <dbReference type="SAM" id="MobiDB-lite"/>
    </source>
</evidence>
<dbReference type="InterPro" id="IPR001680">
    <property type="entry name" value="WD40_rpt"/>
</dbReference>
<feature type="region of interest" description="Disordered" evidence="5">
    <location>
        <begin position="491"/>
        <end position="511"/>
    </location>
</feature>
<dbReference type="InterPro" id="IPR015943">
    <property type="entry name" value="WD40/YVTN_repeat-like_dom_sf"/>
</dbReference>
<keyword evidence="7" id="KW-1185">Reference proteome</keyword>
<dbReference type="PROSITE" id="PS50294">
    <property type="entry name" value="WD_REPEATS_REGION"/>
    <property type="match status" value="2"/>
</dbReference>
<dbReference type="PANTHER" id="PTHR14588:SF2">
    <property type="entry name" value="DDB1- AND CUL4-ASSOCIATED FACTOR 10"/>
    <property type="match status" value="1"/>
</dbReference>
<feature type="repeat" description="WD" evidence="4">
    <location>
        <begin position="97"/>
        <end position="130"/>
    </location>
</feature>
<dbReference type="PANTHER" id="PTHR14588">
    <property type="entry name" value="DDB1- AND CUL4-ASSOCIATED FACTOR 10"/>
    <property type="match status" value="1"/>
</dbReference>
<sequence>MGSKEEKYIPINWQRRRELGGHKRSRHLETHSLRKHLYSSLGAVHKWDPKKTVDSTHHRGIFNFDFSPDGSLLAAACEGKSILLFDPFNGKLTGEKNKAHSDCVNCVRFLDSRLFATCSDDTTVALWDVRFLKNKLRNLQGHHNWVKNIEYDRQNGLLVTSGFDGNIFTWDINSYSETETKGKKVFSHKFLMRSKMSPDSSKLVISTQNGYIIVIHDLDLLTLNDDLKDFPFHGDPSQVLQKGNDRKRNRVEVIREWPIGDMAGDIASLQIHPQGWCMVSRNVSRNKRSEWTCIHDLQEGSKSSEGLTSDFSVMPHTSCCQSASTYTPASSSIAPTLVTTTPQTSTMGTPIARPRLAPSIIINPVTTDLCKAGEIAILQTNSSEETSTDPQVIIRSDPSESEETGRRYSSSLTIHITDRGEVAANSSGSAGRVRVLDFHPPSTSASAASQEPPGHSDSGVLNAVSSSNRFESRLSIPLSYTPRDDLESLLHDDLSSDSTDDDSDDLLSETDLDDVMVTAERRTQQSHSQDLVDLFVRYDARHGIIDVNHRYRLRPSHDNSFNKSNGRLLYYTEEPNVVRGFIKELCFSADGRLICSPFAYGVRLLSFDPQCNELCDVVPTAPMRLYELGTCVSHSNAVVTCKFSPQYCMFVSGCLSGKVIFHQPIL</sequence>
<feature type="region of interest" description="Disordered" evidence="5">
    <location>
        <begin position="381"/>
        <end position="412"/>
    </location>
</feature>
<dbReference type="EMBL" id="VSWD01000008">
    <property type="protein sequence ID" value="KAK3096294.1"/>
    <property type="molecule type" value="Genomic_DNA"/>
</dbReference>
<name>A0AA88YC13_PINIB</name>
<comment type="caution">
    <text evidence="6">The sequence shown here is derived from an EMBL/GenBank/DDBJ whole genome shotgun (WGS) entry which is preliminary data.</text>
</comment>
<keyword evidence="3" id="KW-0677">Repeat</keyword>
<evidence type="ECO:0000313" key="6">
    <source>
        <dbReference type="EMBL" id="KAK3096294.1"/>
    </source>
</evidence>
<feature type="compositionally biased region" description="Acidic residues" evidence="5">
    <location>
        <begin position="498"/>
        <end position="511"/>
    </location>
</feature>
<dbReference type="SMART" id="SM00320">
    <property type="entry name" value="WD40"/>
    <property type="match status" value="5"/>
</dbReference>
<dbReference type="Pfam" id="PF00400">
    <property type="entry name" value="WD40"/>
    <property type="match status" value="4"/>
</dbReference>
<evidence type="ECO:0000256" key="4">
    <source>
        <dbReference type="PROSITE-ProRule" id="PRU00221"/>
    </source>
</evidence>
<keyword evidence="2 4" id="KW-0853">WD repeat</keyword>
<evidence type="ECO:0000313" key="7">
    <source>
        <dbReference type="Proteomes" id="UP001186944"/>
    </source>
</evidence>
<protein>
    <recommendedName>
        <fullName evidence="8">DDB1- and CUL4-associated factor 10 homolog</fullName>
    </recommendedName>
</protein>
<evidence type="ECO:0008006" key="8">
    <source>
        <dbReference type="Google" id="ProtNLM"/>
    </source>
</evidence>
<reference evidence="6" key="1">
    <citation type="submission" date="2019-08" db="EMBL/GenBank/DDBJ databases">
        <title>The improved chromosome-level genome for the pearl oyster Pinctada fucata martensii using PacBio sequencing and Hi-C.</title>
        <authorList>
            <person name="Zheng Z."/>
        </authorList>
    </citation>
    <scope>NUCLEOTIDE SEQUENCE</scope>
    <source>
        <strain evidence="6">ZZ-2019</strain>
        <tissue evidence="6">Adductor muscle</tissue>
    </source>
</reference>
<dbReference type="InterPro" id="IPR036322">
    <property type="entry name" value="WD40_repeat_dom_sf"/>
</dbReference>
<dbReference type="AlphaFoldDB" id="A0AA88YC13"/>
<accession>A0AA88YC13</accession>
<gene>
    <name evidence="6" type="ORF">FSP39_025441</name>
</gene>
<evidence type="ECO:0000256" key="2">
    <source>
        <dbReference type="ARBA" id="ARBA00022574"/>
    </source>
</evidence>